<feature type="transmembrane region" description="Helical" evidence="5">
    <location>
        <begin position="447"/>
        <end position="466"/>
    </location>
</feature>
<comment type="subcellular location">
    <subcellularLocation>
        <location evidence="1">Membrane</location>
        <topology evidence="1">Multi-pass membrane protein</topology>
    </subcellularLocation>
</comment>
<feature type="domain" description="Major facilitator superfamily (MFS) profile" evidence="6">
    <location>
        <begin position="75"/>
        <end position="500"/>
    </location>
</feature>
<proteinExistence type="predicted"/>
<dbReference type="InterPro" id="IPR020846">
    <property type="entry name" value="MFS_dom"/>
</dbReference>
<organism evidence="7 8">
    <name type="scientific">Galendromus occidentalis</name>
    <name type="common">western predatory mite</name>
    <dbReference type="NCBI Taxonomy" id="34638"/>
    <lineage>
        <taxon>Eukaryota</taxon>
        <taxon>Metazoa</taxon>
        <taxon>Ecdysozoa</taxon>
        <taxon>Arthropoda</taxon>
        <taxon>Chelicerata</taxon>
        <taxon>Arachnida</taxon>
        <taxon>Acari</taxon>
        <taxon>Parasitiformes</taxon>
        <taxon>Mesostigmata</taxon>
        <taxon>Gamasina</taxon>
        <taxon>Phytoseioidea</taxon>
        <taxon>Phytoseiidae</taxon>
        <taxon>Typhlodrominae</taxon>
        <taxon>Galendromus</taxon>
    </lineage>
</organism>
<keyword evidence="7" id="KW-1185">Reference proteome</keyword>
<evidence type="ECO:0000259" key="6">
    <source>
        <dbReference type="PROSITE" id="PS50850"/>
    </source>
</evidence>
<dbReference type="RefSeq" id="XP_018495204.2">
    <property type="nucleotide sequence ID" value="XM_018639688.2"/>
</dbReference>
<feature type="transmembrane region" description="Helical" evidence="5">
    <location>
        <begin position="243"/>
        <end position="260"/>
    </location>
</feature>
<dbReference type="GO" id="GO:0022857">
    <property type="term" value="F:transmembrane transporter activity"/>
    <property type="evidence" value="ECO:0007669"/>
    <property type="project" value="InterPro"/>
</dbReference>
<evidence type="ECO:0000313" key="8">
    <source>
        <dbReference type="RefSeq" id="XP_018495204.2"/>
    </source>
</evidence>
<feature type="transmembrane region" description="Helical" evidence="5">
    <location>
        <begin position="387"/>
        <end position="406"/>
    </location>
</feature>
<sequence>MDDADVIQVIGRFGIYHGMMILLALMRAYPVAWTNMMSPLMAADVPHWCSAPNSTINATWWKDNGIPKSSDGTLEQCSMFGWTVEDGINFNKSEECSNGWTYDKEQFGETATSEWDLVCRDAWKKSAMQSIIMAGSFAGVVVFGKMSDQIGRKRVFVICLVVVFVAALPAAFARTFLTFNALRFIQSSATAGMTTAIVTMTVEIMPVRDRIFMNVGFGMGYAIPVLLIPALSYCLSNFRHMQLAIGLSGIVLIPFLFVIYESPKWLLAKHHVNETERVIIGILRRNRRPIPNMYSIMPALMARAETETAAESKNLVVTDILKDETLRRNAALIAVTCFTWSVKGYYLHLNAHRLPGNAHLNFAISTLSEFPAGLIGMYLIRNCGRRPSQMVSVFISAVLFCILFFVDDKHSNVKVWGMMVVRLFLSLFGYIKWLAVHEIHPTPVRSAGFALSMMFSRIGAMLAPFVKDLSTWIHHALPVYIFVLFTFADLWCLSKLPETLDQPLPDTIEDVRRLPKSSKSSR</sequence>
<keyword evidence="2 5" id="KW-0812">Transmembrane</keyword>
<accession>A0AAJ7L5Z0</accession>
<evidence type="ECO:0000256" key="3">
    <source>
        <dbReference type="ARBA" id="ARBA00022989"/>
    </source>
</evidence>
<keyword evidence="4 5" id="KW-0472">Membrane</keyword>
<evidence type="ECO:0000313" key="7">
    <source>
        <dbReference type="Proteomes" id="UP000694867"/>
    </source>
</evidence>
<dbReference type="PROSITE" id="PS50850">
    <property type="entry name" value="MFS"/>
    <property type="match status" value="1"/>
</dbReference>
<evidence type="ECO:0000256" key="4">
    <source>
        <dbReference type="ARBA" id="ARBA00023136"/>
    </source>
</evidence>
<dbReference type="InterPro" id="IPR005828">
    <property type="entry name" value="MFS_sugar_transport-like"/>
</dbReference>
<dbReference type="Gene3D" id="1.20.1250.20">
    <property type="entry name" value="MFS general substrate transporter like domains"/>
    <property type="match status" value="1"/>
</dbReference>
<feature type="transmembrane region" description="Helical" evidence="5">
    <location>
        <begin position="9"/>
        <end position="29"/>
    </location>
</feature>
<feature type="transmembrane region" description="Helical" evidence="5">
    <location>
        <begin position="155"/>
        <end position="172"/>
    </location>
</feature>
<dbReference type="AlphaFoldDB" id="A0AAJ7L5Z0"/>
<gene>
    <name evidence="8" type="primary">LOC100909361</name>
</gene>
<dbReference type="Pfam" id="PF00083">
    <property type="entry name" value="Sugar_tr"/>
    <property type="match status" value="1"/>
</dbReference>
<evidence type="ECO:0000256" key="1">
    <source>
        <dbReference type="ARBA" id="ARBA00004141"/>
    </source>
</evidence>
<evidence type="ECO:0000256" key="2">
    <source>
        <dbReference type="ARBA" id="ARBA00022692"/>
    </source>
</evidence>
<feature type="transmembrane region" description="Helical" evidence="5">
    <location>
        <begin position="330"/>
        <end position="348"/>
    </location>
</feature>
<dbReference type="GeneID" id="100909361"/>
<name>A0AAJ7L5Z0_9ACAR</name>
<feature type="transmembrane region" description="Helical" evidence="5">
    <location>
        <begin position="418"/>
        <end position="435"/>
    </location>
</feature>
<keyword evidence="3 5" id="KW-1133">Transmembrane helix</keyword>
<feature type="transmembrane region" description="Helical" evidence="5">
    <location>
        <begin position="126"/>
        <end position="143"/>
    </location>
</feature>
<evidence type="ECO:0000256" key="5">
    <source>
        <dbReference type="SAM" id="Phobius"/>
    </source>
</evidence>
<feature type="transmembrane region" description="Helical" evidence="5">
    <location>
        <begin position="211"/>
        <end position="231"/>
    </location>
</feature>
<dbReference type="KEGG" id="goe:100909361"/>
<feature type="transmembrane region" description="Helical" evidence="5">
    <location>
        <begin position="472"/>
        <end position="493"/>
    </location>
</feature>
<dbReference type="Proteomes" id="UP000694867">
    <property type="component" value="Unplaced"/>
</dbReference>
<reference evidence="8" key="1">
    <citation type="submission" date="2025-08" db="UniProtKB">
        <authorList>
            <consortium name="RefSeq"/>
        </authorList>
    </citation>
    <scope>IDENTIFICATION</scope>
</reference>
<feature type="transmembrane region" description="Helical" evidence="5">
    <location>
        <begin position="184"/>
        <end position="204"/>
    </location>
</feature>
<dbReference type="GO" id="GO:0016020">
    <property type="term" value="C:membrane"/>
    <property type="evidence" value="ECO:0007669"/>
    <property type="project" value="UniProtKB-SubCell"/>
</dbReference>
<dbReference type="SUPFAM" id="SSF103473">
    <property type="entry name" value="MFS general substrate transporter"/>
    <property type="match status" value="1"/>
</dbReference>
<dbReference type="InterPro" id="IPR036259">
    <property type="entry name" value="MFS_trans_sf"/>
</dbReference>
<protein>
    <submittedName>
        <fullName evidence="8">Solute carrier family 22 member 6-like</fullName>
    </submittedName>
</protein>
<feature type="transmembrane region" description="Helical" evidence="5">
    <location>
        <begin position="360"/>
        <end position="380"/>
    </location>
</feature>
<dbReference type="PANTHER" id="PTHR24064">
    <property type="entry name" value="SOLUTE CARRIER FAMILY 22 MEMBER"/>
    <property type="match status" value="1"/>
</dbReference>